<sequence length="76" mass="8739">MEARDCDLLTKSLGREGAEVKRSTDLCRGCSVARPRRYDGASFNGLLFLETLPMLQGSRHIRFANSVNCKRWYERE</sequence>
<evidence type="ECO:0000313" key="2">
    <source>
        <dbReference type="Proteomes" id="UP000030645"/>
    </source>
</evidence>
<organism evidence="1 2">
    <name type="scientific">Morus notabilis</name>
    <dbReference type="NCBI Taxonomy" id="981085"/>
    <lineage>
        <taxon>Eukaryota</taxon>
        <taxon>Viridiplantae</taxon>
        <taxon>Streptophyta</taxon>
        <taxon>Embryophyta</taxon>
        <taxon>Tracheophyta</taxon>
        <taxon>Spermatophyta</taxon>
        <taxon>Magnoliopsida</taxon>
        <taxon>eudicotyledons</taxon>
        <taxon>Gunneridae</taxon>
        <taxon>Pentapetalae</taxon>
        <taxon>rosids</taxon>
        <taxon>fabids</taxon>
        <taxon>Rosales</taxon>
        <taxon>Moraceae</taxon>
        <taxon>Moreae</taxon>
        <taxon>Morus</taxon>
    </lineage>
</organism>
<gene>
    <name evidence="1" type="ORF">L484_016679</name>
</gene>
<name>W9RP36_9ROSA</name>
<proteinExistence type="predicted"/>
<protein>
    <submittedName>
        <fullName evidence="1">Uncharacterized protein</fullName>
    </submittedName>
</protein>
<dbReference type="AlphaFoldDB" id="W9RP36"/>
<keyword evidence="2" id="KW-1185">Reference proteome</keyword>
<accession>W9RP36</accession>
<reference evidence="2" key="1">
    <citation type="submission" date="2013-01" db="EMBL/GenBank/DDBJ databases">
        <title>Draft Genome Sequence of a Mulberry Tree, Morus notabilis C.K. Schneid.</title>
        <authorList>
            <person name="He N."/>
            <person name="Zhao S."/>
        </authorList>
    </citation>
    <scope>NUCLEOTIDE SEQUENCE</scope>
</reference>
<dbReference type="Proteomes" id="UP000030645">
    <property type="component" value="Unassembled WGS sequence"/>
</dbReference>
<dbReference type="EMBL" id="KE345003">
    <property type="protein sequence ID" value="EXB89118.1"/>
    <property type="molecule type" value="Genomic_DNA"/>
</dbReference>
<evidence type="ECO:0000313" key="1">
    <source>
        <dbReference type="EMBL" id="EXB89118.1"/>
    </source>
</evidence>